<feature type="compositionally biased region" description="Polar residues" evidence="4">
    <location>
        <begin position="39"/>
        <end position="49"/>
    </location>
</feature>
<reference evidence="6" key="1">
    <citation type="submission" date="2021-06" db="EMBL/GenBank/DDBJ databases">
        <authorList>
            <person name="Kallberg Y."/>
            <person name="Tangrot J."/>
            <person name="Rosling A."/>
        </authorList>
    </citation>
    <scope>NUCLEOTIDE SEQUENCE</scope>
    <source>
        <strain evidence="6">BR232B</strain>
    </source>
</reference>
<feature type="DNA-binding region" description="HMG box" evidence="3">
    <location>
        <begin position="84"/>
        <end position="154"/>
    </location>
</feature>
<dbReference type="GO" id="GO:0001228">
    <property type="term" value="F:DNA-binding transcription activator activity, RNA polymerase II-specific"/>
    <property type="evidence" value="ECO:0007669"/>
    <property type="project" value="TreeGrafter"/>
</dbReference>
<keyword evidence="3" id="KW-0539">Nucleus</keyword>
<keyword evidence="2" id="KW-0804">Transcription</keyword>
<dbReference type="Pfam" id="PF00505">
    <property type="entry name" value="HMG_box"/>
    <property type="match status" value="1"/>
</dbReference>
<evidence type="ECO:0000256" key="2">
    <source>
        <dbReference type="ARBA" id="ARBA00023163"/>
    </source>
</evidence>
<comment type="caution">
    <text evidence="6">The sequence shown here is derived from an EMBL/GenBank/DDBJ whole genome shotgun (WGS) entry which is preliminary data.</text>
</comment>
<evidence type="ECO:0000256" key="1">
    <source>
        <dbReference type="ARBA" id="ARBA00023125"/>
    </source>
</evidence>
<dbReference type="GO" id="GO:0000978">
    <property type="term" value="F:RNA polymerase II cis-regulatory region sequence-specific DNA binding"/>
    <property type="evidence" value="ECO:0007669"/>
    <property type="project" value="TreeGrafter"/>
</dbReference>
<dbReference type="PANTHER" id="PTHR10270:SF161">
    <property type="entry name" value="SEX-DETERMINING REGION Y PROTEIN"/>
    <property type="match status" value="1"/>
</dbReference>
<keyword evidence="7" id="KW-1185">Reference proteome</keyword>
<dbReference type="SMART" id="SM00398">
    <property type="entry name" value="HMG"/>
    <property type="match status" value="1"/>
</dbReference>
<organism evidence="6 7">
    <name type="scientific">Paraglomus brasilianum</name>
    <dbReference type="NCBI Taxonomy" id="144538"/>
    <lineage>
        <taxon>Eukaryota</taxon>
        <taxon>Fungi</taxon>
        <taxon>Fungi incertae sedis</taxon>
        <taxon>Mucoromycota</taxon>
        <taxon>Glomeromycotina</taxon>
        <taxon>Glomeromycetes</taxon>
        <taxon>Paraglomerales</taxon>
        <taxon>Paraglomeraceae</taxon>
        <taxon>Paraglomus</taxon>
    </lineage>
</organism>
<dbReference type="InterPro" id="IPR036910">
    <property type="entry name" value="HMG_box_dom_sf"/>
</dbReference>
<dbReference type="CDD" id="cd01389">
    <property type="entry name" value="HMG-box_ROX1-like"/>
    <property type="match status" value="1"/>
</dbReference>
<dbReference type="InterPro" id="IPR009071">
    <property type="entry name" value="HMG_box_dom"/>
</dbReference>
<dbReference type="OrthoDB" id="6247875at2759"/>
<dbReference type="GO" id="GO:0005634">
    <property type="term" value="C:nucleus"/>
    <property type="evidence" value="ECO:0007669"/>
    <property type="project" value="UniProtKB-UniRule"/>
</dbReference>
<keyword evidence="1 3" id="KW-0238">DNA-binding</keyword>
<feature type="compositionally biased region" description="Basic and acidic residues" evidence="4">
    <location>
        <begin position="189"/>
        <end position="202"/>
    </location>
</feature>
<sequence length="388" mass="43774">MTTCQYVPIKPATPIDTRSSSSDQSSVDPFSSDLPLASPTDSPLTPFEQNLVRTPPYILTLPPESLLDPTKKQRKNRVRKSSCPPRPQNAWVIFRKNFEGRLRAQDHSKTYTIQDISKMAGKDWKNQPIVVKQYFDALSKLAQQRHKKAYPDYSYRPKRNKAEKKQAGWSFKEINKDKLAGRGQGKGPSPDEGKVEGNDSNEHIDVNVCDDVNEYDESAVDRVDNHDIGEQYLDLQCENNESVCAGNINEHYVRENSYNKITQFDGILDTLDTLEPFVSPQPNTLHSNWNNYETSTIHNTTLFANITNITNNLPSDNTYQTVSVGDHDFLNIPNNGSSTCYPAAQVLIQLPPSAILCHTANAADHGYNFQRWDESGMYVSNGFDVYFG</sequence>
<dbReference type="InterPro" id="IPR050140">
    <property type="entry name" value="SRY-related_HMG-box_TF-like"/>
</dbReference>
<feature type="region of interest" description="Disordered" evidence="4">
    <location>
        <begin position="62"/>
        <end position="86"/>
    </location>
</feature>
<dbReference type="PANTHER" id="PTHR10270">
    <property type="entry name" value="SOX TRANSCRIPTION FACTOR"/>
    <property type="match status" value="1"/>
</dbReference>
<dbReference type="PROSITE" id="PS50118">
    <property type="entry name" value="HMG_BOX_2"/>
    <property type="match status" value="1"/>
</dbReference>
<accession>A0A9N9GPK7</accession>
<name>A0A9N9GPK7_9GLOM</name>
<proteinExistence type="predicted"/>
<evidence type="ECO:0000313" key="7">
    <source>
        <dbReference type="Proteomes" id="UP000789739"/>
    </source>
</evidence>
<protein>
    <submittedName>
        <fullName evidence="6">7884_t:CDS:1</fullName>
    </submittedName>
</protein>
<dbReference type="GO" id="GO:0030154">
    <property type="term" value="P:cell differentiation"/>
    <property type="evidence" value="ECO:0007669"/>
    <property type="project" value="TreeGrafter"/>
</dbReference>
<evidence type="ECO:0000259" key="5">
    <source>
        <dbReference type="PROSITE" id="PS50118"/>
    </source>
</evidence>
<dbReference type="Proteomes" id="UP000789739">
    <property type="component" value="Unassembled WGS sequence"/>
</dbReference>
<dbReference type="SUPFAM" id="SSF47095">
    <property type="entry name" value="HMG-box"/>
    <property type="match status" value="1"/>
</dbReference>
<feature type="region of interest" description="Disordered" evidence="4">
    <location>
        <begin position="173"/>
        <end position="202"/>
    </location>
</feature>
<gene>
    <name evidence="6" type="ORF">PBRASI_LOCUS8877</name>
</gene>
<evidence type="ECO:0000313" key="6">
    <source>
        <dbReference type="EMBL" id="CAG8624106.1"/>
    </source>
</evidence>
<dbReference type="EMBL" id="CAJVPI010001717">
    <property type="protein sequence ID" value="CAG8624106.1"/>
    <property type="molecule type" value="Genomic_DNA"/>
</dbReference>
<feature type="compositionally biased region" description="Low complexity" evidence="4">
    <location>
        <begin position="16"/>
        <end position="33"/>
    </location>
</feature>
<evidence type="ECO:0000256" key="3">
    <source>
        <dbReference type="PROSITE-ProRule" id="PRU00267"/>
    </source>
</evidence>
<dbReference type="Gene3D" id="1.10.30.10">
    <property type="entry name" value="High mobility group box domain"/>
    <property type="match status" value="1"/>
</dbReference>
<feature type="region of interest" description="Disordered" evidence="4">
    <location>
        <begin position="1"/>
        <end position="49"/>
    </location>
</feature>
<feature type="domain" description="HMG box" evidence="5">
    <location>
        <begin position="84"/>
        <end position="154"/>
    </location>
</feature>
<dbReference type="AlphaFoldDB" id="A0A9N9GPK7"/>
<evidence type="ECO:0000256" key="4">
    <source>
        <dbReference type="SAM" id="MobiDB-lite"/>
    </source>
</evidence>